<feature type="domain" description="PAS" evidence="8">
    <location>
        <begin position="395"/>
        <end position="439"/>
    </location>
</feature>
<evidence type="ECO:0000313" key="11">
    <source>
        <dbReference type="Proteomes" id="UP000000442"/>
    </source>
</evidence>
<dbReference type="STRING" id="177437.HRM2_38930"/>
<evidence type="ECO:0000256" key="4">
    <source>
        <dbReference type="PROSITE-ProRule" id="PRU00169"/>
    </source>
</evidence>
<feature type="domain" description="Response regulatory" evidence="7">
    <location>
        <begin position="909"/>
        <end position="1025"/>
    </location>
</feature>
<evidence type="ECO:0000313" key="10">
    <source>
        <dbReference type="EMBL" id="ACN16951.1"/>
    </source>
</evidence>
<dbReference type="InterPro" id="IPR035965">
    <property type="entry name" value="PAS-like_dom_sf"/>
</dbReference>
<dbReference type="InterPro" id="IPR000700">
    <property type="entry name" value="PAS-assoc_C"/>
</dbReference>
<dbReference type="Pfam" id="PF13188">
    <property type="entry name" value="PAS_8"/>
    <property type="match status" value="2"/>
</dbReference>
<dbReference type="Pfam" id="PF00512">
    <property type="entry name" value="HisKA"/>
    <property type="match status" value="1"/>
</dbReference>
<dbReference type="InterPro" id="IPR003661">
    <property type="entry name" value="HisK_dim/P_dom"/>
</dbReference>
<dbReference type="InterPro" id="IPR005467">
    <property type="entry name" value="His_kinase_dom"/>
</dbReference>
<dbReference type="InterPro" id="IPR004358">
    <property type="entry name" value="Sig_transdc_His_kin-like_C"/>
</dbReference>
<dbReference type="EMBL" id="CP001087">
    <property type="protein sequence ID" value="ACN16951.1"/>
    <property type="molecule type" value="Genomic_DNA"/>
</dbReference>
<evidence type="ECO:0000256" key="1">
    <source>
        <dbReference type="ARBA" id="ARBA00000085"/>
    </source>
</evidence>
<reference evidence="10 11" key="1">
    <citation type="journal article" date="2009" name="Environ. Microbiol.">
        <title>Genome sequence of Desulfobacterium autotrophicum HRM2, a marine sulfate reducer oxidizing organic carbon completely to carbon dioxide.</title>
        <authorList>
            <person name="Strittmatter A.W."/>
            <person name="Liesegang H."/>
            <person name="Rabus R."/>
            <person name="Decker I."/>
            <person name="Amann J."/>
            <person name="Andres S."/>
            <person name="Henne A."/>
            <person name="Fricke W.F."/>
            <person name="Martinez-Arias R."/>
            <person name="Bartels D."/>
            <person name="Goesmann A."/>
            <person name="Krause L."/>
            <person name="Puehler A."/>
            <person name="Klenk H.P."/>
            <person name="Richter M."/>
            <person name="Schuler M."/>
            <person name="Gloeckner F.O."/>
            <person name="Meyerdierks A."/>
            <person name="Gottschalk G."/>
            <person name="Amann R."/>
        </authorList>
    </citation>
    <scope>NUCLEOTIDE SEQUENCE [LARGE SCALE GENOMIC DNA]</scope>
    <source>
        <strain evidence="11">ATCC 43914 / DSM 3382 / HRM2</strain>
    </source>
</reference>
<dbReference type="InterPro" id="IPR000014">
    <property type="entry name" value="PAS"/>
</dbReference>
<dbReference type="AlphaFoldDB" id="C0QBE9"/>
<dbReference type="SMART" id="SM00387">
    <property type="entry name" value="HATPase_c"/>
    <property type="match status" value="1"/>
</dbReference>
<accession>C0QBE9</accession>
<dbReference type="SUPFAM" id="SSF47384">
    <property type="entry name" value="Homodimeric domain of signal transducing histidine kinase"/>
    <property type="match status" value="1"/>
</dbReference>
<feature type="domain" description="PAC" evidence="9">
    <location>
        <begin position="603"/>
        <end position="653"/>
    </location>
</feature>
<dbReference type="InterPro" id="IPR007487">
    <property type="entry name" value="ABC_transpt-TYRBP-like"/>
</dbReference>
<feature type="transmembrane region" description="Helical" evidence="5">
    <location>
        <begin position="360"/>
        <end position="380"/>
    </location>
</feature>
<feature type="modified residue" description="4-aspartylphosphate" evidence="4">
    <location>
        <position position="960"/>
    </location>
</feature>
<dbReference type="GO" id="GO:0000155">
    <property type="term" value="F:phosphorelay sensor kinase activity"/>
    <property type="evidence" value="ECO:0007669"/>
    <property type="project" value="InterPro"/>
</dbReference>
<dbReference type="InterPro" id="IPR003594">
    <property type="entry name" value="HATPase_dom"/>
</dbReference>
<keyword evidence="5" id="KW-1133">Transmembrane helix</keyword>
<keyword evidence="5" id="KW-0472">Membrane</keyword>
<dbReference type="CDD" id="cd00082">
    <property type="entry name" value="HisKA"/>
    <property type="match status" value="1"/>
</dbReference>
<dbReference type="SMART" id="SM00388">
    <property type="entry name" value="HisKA"/>
    <property type="match status" value="1"/>
</dbReference>
<dbReference type="Gene3D" id="3.40.50.2300">
    <property type="match status" value="2"/>
</dbReference>
<dbReference type="eggNOG" id="COG2984">
    <property type="taxonomic scope" value="Bacteria"/>
</dbReference>
<dbReference type="eggNOG" id="COG4191">
    <property type="taxonomic scope" value="Bacteria"/>
</dbReference>
<comment type="catalytic activity">
    <reaction evidence="1">
        <text>ATP + protein L-histidine = ADP + protein N-phospho-L-histidine.</text>
        <dbReference type="EC" id="2.7.13.3"/>
    </reaction>
</comment>
<evidence type="ECO:0000259" key="7">
    <source>
        <dbReference type="PROSITE" id="PS50110"/>
    </source>
</evidence>
<dbReference type="Gene3D" id="3.30.450.20">
    <property type="entry name" value="PAS domain"/>
    <property type="match status" value="2"/>
</dbReference>
<dbReference type="SMART" id="SM00448">
    <property type="entry name" value="REC"/>
    <property type="match status" value="1"/>
</dbReference>
<evidence type="ECO:0000259" key="9">
    <source>
        <dbReference type="PROSITE" id="PS50113"/>
    </source>
</evidence>
<keyword evidence="11" id="KW-1185">Reference proteome</keyword>
<dbReference type="InterPro" id="IPR001789">
    <property type="entry name" value="Sig_transdc_resp-reg_receiver"/>
</dbReference>
<dbReference type="CDD" id="cd00156">
    <property type="entry name" value="REC"/>
    <property type="match status" value="1"/>
</dbReference>
<sequence>MDVHMTVFICRIKNASLPGCLKIAGMILISIVFFCLNCAQADVHGKVLFINSYHPGFPTFFEQVNGLKDAFAGKNILLDVEFMDTKRFPDQASIRFFRETLSRKLSILPRYDVVIAGDDNALLFVIKEQNDLFKGLPMVFFGVNNLELARKQDENPNITGVVETVSMMETIQLMESLKPRSKKIIAIVDGTTSGQSDLSTFYQLGKKFKNLSFSHVSLENLSWQEFEEKIEGLDPDSSVLLLSAYRDKNNVCLQFNDSLALIKKRGSFPLYHLWFHGIGEGVLGGKVISHFKQGNTAGKIAVEILNGKPVGDIKVVSKNAGRYVFDHGELGRQKIPMALLPEQSVVLNKPETFYEKNKSLFWPLGSVFMVLFLALVSALADIRSHRKNQRQLRDSVDSLETIFNSTPNILFLLNGEGRVEDVNYKGFEFIGKTKEDVVGLLVGDVFCCLNISGTGSDCDFECVEYPIDSLISDTFKTGTNHTREEGQLTFQLNGESVSMVFLISTSRLVISGARKVLFCLADITERKQNEDRIRKSRARYQTIMDTMEYPICIVSQAFVIEYLNSHMIRRIGYDARGEKCFKAIHGFDTQCSWCDYGKNKLTESRQINIISPLDNRSFDVSTNTLVNDDGSVSILHVFRDVTEIKQMEKKLYQAQKMEAIGLLAGGIAHDFNNILSPIIGYTQILLEENSEDELLQSSLDEILTASMRAKELVKQILTFSRQGSDEMRPLKVQSIVKETLKLIRSSIPKSIEIVENIQTDCGLIKADPTHIHQILMNLTTNAYHAMEEIGGKIEIKVQEIILEGNERTGVSFWPGKYVLMSITDNGCGIPLSCRDKIFEPYFTTKEKHKGTGLGLSILYGIVKECRGYIDFSSEVGKGTTFNVYLPLIKMGSQSESGQETKNFQGGTEKILLVDDEAPILRFQKQMLERLGYKVSERSSSVDALQAFKADIDSFDLVITDMSMPNMSGEQLAVKILAIRPDIPVIICSGFSEKMNDDLSKTIGVKGFLMKPVIKSVMTKEVRRILDEYRLSKKTIS</sequence>
<feature type="domain" description="Histidine kinase" evidence="6">
    <location>
        <begin position="666"/>
        <end position="889"/>
    </location>
</feature>
<dbReference type="PROSITE" id="PS50112">
    <property type="entry name" value="PAS"/>
    <property type="match status" value="1"/>
</dbReference>
<evidence type="ECO:0000256" key="2">
    <source>
        <dbReference type="ARBA" id="ARBA00012438"/>
    </source>
</evidence>
<dbReference type="PANTHER" id="PTHR43065:SF42">
    <property type="entry name" value="TWO-COMPONENT SENSOR PPRA"/>
    <property type="match status" value="1"/>
</dbReference>
<organism evidence="10 11">
    <name type="scientific">Desulforapulum autotrophicum (strain ATCC 43914 / DSM 3382 / VKM B-1955 / HRM2)</name>
    <name type="common">Desulfobacterium autotrophicum</name>
    <dbReference type="NCBI Taxonomy" id="177437"/>
    <lineage>
        <taxon>Bacteria</taxon>
        <taxon>Pseudomonadati</taxon>
        <taxon>Thermodesulfobacteriota</taxon>
        <taxon>Desulfobacteria</taxon>
        <taxon>Desulfobacterales</taxon>
        <taxon>Desulfobacteraceae</taxon>
        <taxon>Desulforapulum</taxon>
    </lineage>
</organism>
<dbReference type="PROSITE" id="PS50113">
    <property type="entry name" value="PAC"/>
    <property type="match status" value="1"/>
</dbReference>
<gene>
    <name evidence="10" type="ordered locus">HRM2_38930</name>
</gene>
<evidence type="ECO:0000256" key="5">
    <source>
        <dbReference type="SAM" id="Phobius"/>
    </source>
</evidence>
<dbReference type="Pfam" id="PF02518">
    <property type="entry name" value="HATPase_c"/>
    <property type="match status" value="1"/>
</dbReference>
<keyword evidence="3 4" id="KW-0597">Phosphoprotein</keyword>
<dbReference type="PROSITE" id="PS50109">
    <property type="entry name" value="HIS_KIN"/>
    <property type="match status" value="1"/>
</dbReference>
<protein>
    <recommendedName>
        <fullName evidence="2">histidine kinase</fullName>
        <ecNumber evidence="2">2.7.13.3</ecNumber>
    </recommendedName>
</protein>
<dbReference type="InterPro" id="IPR036097">
    <property type="entry name" value="HisK_dim/P_sf"/>
</dbReference>
<dbReference type="EC" id="2.7.13.3" evidence="2"/>
<evidence type="ECO:0000259" key="6">
    <source>
        <dbReference type="PROSITE" id="PS50109"/>
    </source>
</evidence>
<dbReference type="Gene3D" id="1.10.287.130">
    <property type="match status" value="1"/>
</dbReference>
<name>C0QBE9_DESAH</name>
<dbReference type="PANTHER" id="PTHR43065">
    <property type="entry name" value="SENSOR HISTIDINE KINASE"/>
    <property type="match status" value="1"/>
</dbReference>
<dbReference type="KEGG" id="dat:HRM2_38930"/>
<dbReference type="Pfam" id="PF04392">
    <property type="entry name" value="ABC_sub_bind"/>
    <property type="match status" value="1"/>
</dbReference>
<proteinExistence type="predicted"/>
<dbReference type="PROSITE" id="PS50110">
    <property type="entry name" value="RESPONSE_REGULATORY"/>
    <property type="match status" value="1"/>
</dbReference>
<dbReference type="HOGENOM" id="CLU_000445_89_20_7"/>
<dbReference type="PRINTS" id="PR00344">
    <property type="entry name" value="BCTRLSENSOR"/>
</dbReference>
<dbReference type="eggNOG" id="COG0784">
    <property type="taxonomic scope" value="Bacteria"/>
</dbReference>
<keyword evidence="5" id="KW-0812">Transmembrane</keyword>
<dbReference type="Gene3D" id="3.30.565.10">
    <property type="entry name" value="Histidine kinase-like ATPase, C-terminal domain"/>
    <property type="match status" value="1"/>
</dbReference>
<dbReference type="InterPro" id="IPR036890">
    <property type="entry name" value="HATPase_C_sf"/>
</dbReference>
<dbReference type="SUPFAM" id="SSF52172">
    <property type="entry name" value="CheY-like"/>
    <property type="match status" value="1"/>
</dbReference>
<dbReference type="Pfam" id="PF00072">
    <property type="entry name" value="Response_reg"/>
    <property type="match status" value="1"/>
</dbReference>
<dbReference type="SUPFAM" id="SSF55785">
    <property type="entry name" value="PYP-like sensor domain (PAS domain)"/>
    <property type="match status" value="2"/>
</dbReference>
<dbReference type="SUPFAM" id="SSF55874">
    <property type="entry name" value="ATPase domain of HSP90 chaperone/DNA topoisomerase II/histidine kinase"/>
    <property type="match status" value="1"/>
</dbReference>
<dbReference type="InterPro" id="IPR011006">
    <property type="entry name" value="CheY-like_superfamily"/>
</dbReference>
<dbReference type="OrthoDB" id="9813024at2"/>
<dbReference type="Proteomes" id="UP000000442">
    <property type="component" value="Chromosome"/>
</dbReference>
<evidence type="ECO:0000259" key="8">
    <source>
        <dbReference type="PROSITE" id="PS50112"/>
    </source>
</evidence>
<evidence type="ECO:0000256" key="3">
    <source>
        <dbReference type="ARBA" id="ARBA00022553"/>
    </source>
</evidence>